<dbReference type="SUPFAM" id="SSF51735">
    <property type="entry name" value="NAD(P)-binding Rossmann-fold domains"/>
    <property type="match status" value="1"/>
</dbReference>
<evidence type="ECO:0000313" key="4">
    <source>
        <dbReference type="Proteomes" id="UP000239458"/>
    </source>
</evidence>
<dbReference type="PANTHER" id="PTHR43669">
    <property type="entry name" value="5-KETO-D-GLUCONATE 5-REDUCTASE"/>
    <property type="match status" value="1"/>
</dbReference>
<dbReference type="GO" id="GO:0016491">
    <property type="term" value="F:oxidoreductase activity"/>
    <property type="evidence" value="ECO:0007669"/>
    <property type="project" value="UniProtKB-KW"/>
</dbReference>
<proteinExistence type="inferred from homology"/>
<accession>A0A2S9D3P5</accession>
<evidence type="ECO:0000313" key="3">
    <source>
        <dbReference type="EMBL" id="PRB87678.1"/>
    </source>
</evidence>
<dbReference type="Pfam" id="PF00106">
    <property type="entry name" value="adh_short"/>
    <property type="match status" value="1"/>
</dbReference>
<organism evidence="3 4">
    <name type="scientific">Pseudomonas cedrina</name>
    <dbReference type="NCBI Taxonomy" id="651740"/>
    <lineage>
        <taxon>Bacteria</taxon>
        <taxon>Pseudomonadati</taxon>
        <taxon>Pseudomonadota</taxon>
        <taxon>Gammaproteobacteria</taxon>
        <taxon>Pseudomonadales</taxon>
        <taxon>Pseudomonadaceae</taxon>
        <taxon>Pseudomonas</taxon>
    </lineage>
</organism>
<dbReference type="Gene3D" id="3.40.50.720">
    <property type="entry name" value="NAD(P)-binding Rossmann-like Domain"/>
    <property type="match status" value="1"/>
</dbReference>
<dbReference type="InterPro" id="IPR036291">
    <property type="entry name" value="NAD(P)-bd_dom_sf"/>
</dbReference>
<dbReference type="PRINTS" id="PR00081">
    <property type="entry name" value="GDHRDH"/>
</dbReference>
<gene>
    <name evidence="3" type="ORF">CQ006_27460</name>
</gene>
<protein>
    <submittedName>
        <fullName evidence="3">Oxidoreductase</fullName>
    </submittedName>
</protein>
<dbReference type="PANTHER" id="PTHR43669:SF3">
    <property type="entry name" value="ALCOHOL DEHYDROGENASE, PUTATIVE (AFU_ORTHOLOGUE AFUA_3G03445)-RELATED"/>
    <property type="match status" value="1"/>
</dbReference>
<reference evidence="3 4" key="1">
    <citation type="submission" date="2017-09" db="EMBL/GenBank/DDBJ databases">
        <title>Genomic, metabolic, and phenotypic characteristics of bacterial isolates from the natural microbiome of the model nematode Caenorhabditis elegans.</title>
        <authorList>
            <person name="Zimmermann J."/>
            <person name="Obeng N."/>
            <person name="Yang W."/>
            <person name="Obeng O."/>
            <person name="Kissoyan K."/>
            <person name="Pees B."/>
            <person name="Dirksen P."/>
            <person name="Hoppner M."/>
            <person name="Franke A."/>
            <person name="Rosenstiel P."/>
            <person name="Leippe M."/>
            <person name="Dierking K."/>
            <person name="Kaleta C."/>
            <person name="Schulenburg H."/>
        </authorList>
    </citation>
    <scope>NUCLEOTIDE SEQUENCE [LARGE SCALE GENOMIC DNA]</scope>
    <source>
        <strain evidence="3 4">MYb184</strain>
    </source>
</reference>
<keyword evidence="2" id="KW-0560">Oxidoreductase</keyword>
<dbReference type="RefSeq" id="WP_105227986.1">
    <property type="nucleotide sequence ID" value="NZ_PCQE01000095.1"/>
</dbReference>
<dbReference type="Proteomes" id="UP000239458">
    <property type="component" value="Unassembled WGS sequence"/>
</dbReference>
<comment type="similarity">
    <text evidence="1">Belongs to the short-chain dehydrogenases/reductases (SDR) family.</text>
</comment>
<dbReference type="EMBL" id="PCQE01000095">
    <property type="protein sequence ID" value="PRB87678.1"/>
    <property type="molecule type" value="Genomic_DNA"/>
</dbReference>
<dbReference type="CDD" id="cd05233">
    <property type="entry name" value="SDR_c"/>
    <property type="match status" value="1"/>
</dbReference>
<comment type="caution">
    <text evidence="3">The sequence shown here is derived from an EMBL/GenBank/DDBJ whole genome shotgun (WGS) entry which is preliminary data.</text>
</comment>
<evidence type="ECO:0000256" key="2">
    <source>
        <dbReference type="ARBA" id="ARBA00023002"/>
    </source>
</evidence>
<dbReference type="InterPro" id="IPR002347">
    <property type="entry name" value="SDR_fam"/>
</dbReference>
<sequence length="228" mass="24284">MDIKNTRILVAGGTGGVGEGIVRALLAAGATVAVTTRSDSNVAKLRSYVQDVAGDRLHAFIGGFSSEHEALSLGQTVKNQFGEVDVVVASLGGWTQGQAIPNVSVQTWEDVVRDNLTSHFLAMKALSPLLAARHGRYVHINGSSAEMSYPGAGPVAAMAAAQKSLTLTLAKELGSIQVKVNELILPPINTRQRMAYGKQDFLSAVQVGEYIGKLIEEDDNEVLHYLDR</sequence>
<dbReference type="AlphaFoldDB" id="A0A2S9D3P5"/>
<name>A0A2S9D3P5_PSECE</name>
<evidence type="ECO:0000256" key="1">
    <source>
        <dbReference type="ARBA" id="ARBA00006484"/>
    </source>
</evidence>